<accession>A0A0A9BVH4</accession>
<organism evidence="1">
    <name type="scientific">Arundo donax</name>
    <name type="common">Giant reed</name>
    <name type="synonym">Donax arundinaceus</name>
    <dbReference type="NCBI Taxonomy" id="35708"/>
    <lineage>
        <taxon>Eukaryota</taxon>
        <taxon>Viridiplantae</taxon>
        <taxon>Streptophyta</taxon>
        <taxon>Embryophyta</taxon>
        <taxon>Tracheophyta</taxon>
        <taxon>Spermatophyta</taxon>
        <taxon>Magnoliopsida</taxon>
        <taxon>Liliopsida</taxon>
        <taxon>Poales</taxon>
        <taxon>Poaceae</taxon>
        <taxon>PACMAD clade</taxon>
        <taxon>Arundinoideae</taxon>
        <taxon>Arundineae</taxon>
        <taxon>Arundo</taxon>
    </lineage>
</organism>
<dbReference type="AlphaFoldDB" id="A0A0A9BVH4"/>
<name>A0A0A9BVH4_ARUDO</name>
<dbReference type="EMBL" id="GBRH01231702">
    <property type="protein sequence ID" value="JAD66193.1"/>
    <property type="molecule type" value="Transcribed_RNA"/>
</dbReference>
<proteinExistence type="predicted"/>
<protein>
    <submittedName>
        <fullName evidence="1">PsaB</fullName>
    </submittedName>
</protein>
<sequence length="26" mass="2861">MITRIRVLGIKIPLTRQKGTQPLGIG</sequence>
<reference evidence="1" key="1">
    <citation type="submission" date="2014-09" db="EMBL/GenBank/DDBJ databases">
        <authorList>
            <person name="Magalhaes I.L.F."/>
            <person name="Oliveira U."/>
            <person name="Santos F.R."/>
            <person name="Vidigal T.H.D.A."/>
            <person name="Brescovit A.D."/>
            <person name="Santos A.J."/>
        </authorList>
    </citation>
    <scope>NUCLEOTIDE SEQUENCE</scope>
    <source>
        <tissue evidence="1">Shoot tissue taken approximately 20 cm above the soil surface</tissue>
    </source>
</reference>
<evidence type="ECO:0000313" key="1">
    <source>
        <dbReference type="EMBL" id="JAD66193.1"/>
    </source>
</evidence>
<reference evidence="1" key="2">
    <citation type="journal article" date="2015" name="Data Brief">
        <title>Shoot transcriptome of the giant reed, Arundo donax.</title>
        <authorList>
            <person name="Barrero R.A."/>
            <person name="Guerrero F.D."/>
            <person name="Moolhuijzen P."/>
            <person name="Goolsby J.A."/>
            <person name="Tidwell J."/>
            <person name="Bellgard S.E."/>
            <person name="Bellgard M.I."/>
        </authorList>
    </citation>
    <scope>NUCLEOTIDE SEQUENCE</scope>
    <source>
        <tissue evidence="1">Shoot tissue taken approximately 20 cm above the soil surface</tissue>
    </source>
</reference>